<evidence type="ECO:0008006" key="4">
    <source>
        <dbReference type="Google" id="ProtNLM"/>
    </source>
</evidence>
<dbReference type="RefSeq" id="WP_205872032.1">
    <property type="nucleotide sequence ID" value="NZ_CP070872.1"/>
</dbReference>
<sequence length="337" mass="36358">MKKKKWLVPAAFGLALLTLSACAPSQSNANAAKKTFIKDVVALNDTSVYNAQEFTLKVADFKASGEDASEMNKLLTGSSLQLNVNLDKAHQLASLSGQVGFNKASYALSLLMSEKGIYLKSDDLKNIYKASPAASSSSQIGTIYGGMIEGLTKPYFLLDDQTINAGASSTADDGTTEDWSSTFNTIFENKNTTKEELNNALKDVPASAFSQKGDKVTFKISGNDISFSELIKGLSQVNNLPKEQVDTLIKESKSLKAEHVALDLTLNEKTHRLNGTIAAKIKDTEQDSNVTFKLDLDAKRSKLKTALKEPTSSEVDTLSDLQNAYMTNLETQAGLSA</sequence>
<dbReference type="AlphaFoldDB" id="A0AA45QRH7"/>
<evidence type="ECO:0000313" key="2">
    <source>
        <dbReference type="EMBL" id="QSE76800.1"/>
    </source>
</evidence>
<accession>A0AA45QRH7</accession>
<evidence type="ECO:0000256" key="1">
    <source>
        <dbReference type="SAM" id="SignalP"/>
    </source>
</evidence>
<protein>
    <recommendedName>
        <fullName evidence="4">Lipoprotein</fullName>
    </recommendedName>
</protein>
<keyword evidence="3" id="KW-1185">Reference proteome</keyword>
<evidence type="ECO:0000313" key="3">
    <source>
        <dbReference type="Proteomes" id="UP000663608"/>
    </source>
</evidence>
<organism evidence="2 3">
    <name type="scientific">Lactococcus taiwanensis</name>
    <dbReference type="NCBI Taxonomy" id="1151742"/>
    <lineage>
        <taxon>Bacteria</taxon>
        <taxon>Bacillati</taxon>
        <taxon>Bacillota</taxon>
        <taxon>Bacilli</taxon>
        <taxon>Lactobacillales</taxon>
        <taxon>Streptococcaceae</taxon>
        <taxon>Lactococcus</taxon>
    </lineage>
</organism>
<reference evidence="2 3" key="1">
    <citation type="submission" date="2021-02" db="EMBL/GenBank/DDBJ databases">
        <title>Complete genome sequence of Lactococcus lactis strain K_LL004.</title>
        <authorList>
            <person name="Kim H.B."/>
        </authorList>
    </citation>
    <scope>NUCLEOTIDE SEQUENCE [LARGE SCALE GENOMIC DNA]</scope>
    <source>
        <strain evidence="2 3">K_LL004</strain>
    </source>
</reference>
<feature type="signal peptide" evidence="1">
    <location>
        <begin position="1"/>
        <end position="23"/>
    </location>
</feature>
<proteinExistence type="predicted"/>
<dbReference type="Proteomes" id="UP000663608">
    <property type="component" value="Chromosome"/>
</dbReference>
<gene>
    <name evidence="2" type="ORF">JW886_00430</name>
</gene>
<dbReference type="EMBL" id="CP070872">
    <property type="protein sequence ID" value="QSE76800.1"/>
    <property type="molecule type" value="Genomic_DNA"/>
</dbReference>
<keyword evidence="1" id="KW-0732">Signal</keyword>
<name>A0AA45QRH7_9LACT</name>
<feature type="chain" id="PRO_5041256107" description="Lipoprotein" evidence="1">
    <location>
        <begin position="24"/>
        <end position="337"/>
    </location>
</feature>
<dbReference type="PROSITE" id="PS51257">
    <property type="entry name" value="PROKAR_LIPOPROTEIN"/>
    <property type="match status" value="1"/>
</dbReference>
<dbReference type="KEGG" id="lti:JW886_00430"/>